<dbReference type="Pfam" id="PF13419">
    <property type="entry name" value="HAD_2"/>
    <property type="match status" value="1"/>
</dbReference>
<keyword evidence="2" id="KW-0378">Hydrolase</keyword>
<evidence type="ECO:0000256" key="2">
    <source>
        <dbReference type="ARBA" id="ARBA00022801"/>
    </source>
</evidence>
<gene>
    <name evidence="4" type="ORF">METZ01_LOCUS440361</name>
</gene>
<accession>A0A382YW53</accession>
<name>A0A382YW53_9ZZZZ</name>
<dbReference type="InterPro" id="IPR041492">
    <property type="entry name" value="HAD_2"/>
</dbReference>
<dbReference type="InterPro" id="IPR023214">
    <property type="entry name" value="HAD_sf"/>
</dbReference>
<dbReference type="Gene3D" id="1.10.150.520">
    <property type="match status" value="1"/>
</dbReference>
<dbReference type="SUPFAM" id="SSF56784">
    <property type="entry name" value="HAD-like"/>
    <property type="match status" value="1"/>
</dbReference>
<dbReference type="EMBL" id="UINC01179032">
    <property type="protein sequence ID" value="SVD87507.1"/>
    <property type="molecule type" value="Genomic_DNA"/>
</dbReference>
<reference evidence="4" key="1">
    <citation type="submission" date="2018-05" db="EMBL/GenBank/DDBJ databases">
        <authorList>
            <person name="Lanie J.A."/>
            <person name="Ng W.-L."/>
            <person name="Kazmierczak K.M."/>
            <person name="Andrzejewski T.M."/>
            <person name="Davidsen T.M."/>
            <person name="Wayne K.J."/>
            <person name="Tettelin H."/>
            <person name="Glass J.I."/>
            <person name="Rusch D."/>
            <person name="Podicherti R."/>
            <person name="Tsui H.-C.T."/>
            <person name="Winkler M.E."/>
        </authorList>
    </citation>
    <scope>NUCLEOTIDE SEQUENCE</scope>
</reference>
<sequence length="143" mass="16517">MDVVRNKISNRLGIGKENFDIAFKKARKTIKAQLGDVASSHSRLLYFQKMFENIGLKSQALLSLDLEQTYWRIFLKNAILFDGVKDFLDDIRILGIPMVIVTDLTAQIQFKKVIYFNLDNYFDFIVTSEESGFDKPHPSSFEL</sequence>
<protein>
    <submittedName>
        <fullName evidence="4">Uncharacterized protein</fullName>
    </submittedName>
</protein>
<feature type="non-terminal residue" evidence="4">
    <location>
        <position position="1"/>
    </location>
</feature>
<dbReference type="Gene3D" id="3.40.50.1000">
    <property type="entry name" value="HAD superfamily/HAD-like"/>
    <property type="match status" value="1"/>
</dbReference>
<evidence type="ECO:0000313" key="4">
    <source>
        <dbReference type="EMBL" id="SVD87507.1"/>
    </source>
</evidence>
<evidence type="ECO:0000256" key="1">
    <source>
        <dbReference type="ARBA" id="ARBA00022723"/>
    </source>
</evidence>
<keyword evidence="3" id="KW-0460">Magnesium</keyword>
<dbReference type="InterPro" id="IPR051400">
    <property type="entry name" value="HAD-like_hydrolase"/>
</dbReference>
<dbReference type="PANTHER" id="PTHR46470:SF2">
    <property type="entry name" value="GLYCERALDEHYDE 3-PHOSPHATE PHOSPHATASE"/>
    <property type="match status" value="1"/>
</dbReference>
<dbReference type="GO" id="GO:0046872">
    <property type="term" value="F:metal ion binding"/>
    <property type="evidence" value="ECO:0007669"/>
    <property type="project" value="UniProtKB-KW"/>
</dbReference>
<dbReference type="GO" id="GO:0016791">
    <property type="term" value="F:phosphatase activity"/>
    <property type="evidence" value="ECO:0007669"/>
    <property type="project" value="TreeGrafter"/>
</dbReference>
<organism evidence="4">
    <name type="scientific">marine metagenome</name>
    <dbReference type="NCBI Taxonomy" id="408172"/>
    <lineage>
        <taxon>unclassified sequences</taxon>
        <taxon>metagenomes</taxon>
        <taxon>ecological metagenomes</taxon>
    </lineage>
</organism>
<dbReference type="AlphaFoldDB" id="A0A382YW53"/>
<proteinExistence type="predicted"/>
<keyword evidence="1" id="KW-0479">Metal-binding</keyword>
<feature type="non-terminal residue" evidence="4">
    <location>
        <position position="143"/>
    </location>
</feature>
<dbReference type="InterPro" id="IPR036412">
    <property type="entry name" value="HAD-like_sf"/>
</dbReference>
<dbReference type="PANTHER" id="PTHR46470">
    <property type="entry name" value="N-ACYLNEURAMINATE-9-PHOSPHATASE"/>
    <property type="match status" value="1"/>
</dbReference>
<evidence type="ECO:0000256" key="3">
    <source>
        <dbReference type="ARBA" id="ARBA00022842"/>
    </source>
</evidence>